<dbReference type="InterPro" id="IPR000515">
    <property type="entry name" value="MetI-like"/>
</dbReference>
<feature type="transmembrane region" description="Helical" evidence="8">
    <location>
        <begin position="323"/>
        <end position="344"/>
    </location>
</feature>
<evidence type="ECO:0000256" key="4">
    <source>
        <dbReference type="ARBA" id="ARBA00022475"/>
    </source>
</evidence>
<dbReference type="PANTHER" id="PTHR42929">
    <property type="entry name" value="INNER MEMBRANE ABC TRANSPORTER PERMEASE PROTEIN YDCU-RELATED-RELATED"/>
    <property type="match status" value="1"/>
</dbReference>
<dbReference type="SUPFAM" id="SSF161098">
    <property type="entry name" value="MetI-like"/>
    <property type="match status" value="2"/>
</dbReference>
<dbReference type="PANTHER" id="PTHR42929:SF1">
    <property type="entry name" value="INNER MEMBRANE ABC TRANSPORTER PERMEASE PROTEIN YDCU-RELATED"/>
    <property type="match status" value="1"/>
</dbReference>
<feature type="transmembrane region" description="Helical" evidence="8">
    <location>
        <begin position="28"/>
        <end position="49"/>
    </location>
</feature>
<evidence type="ECO:0000256" key="6">
    <source>
        <dbReference type="ARBA" id="ARBA00022989"/>
    </source>
</evidence>
<keyword evidence="4" id="KW-1003">Cell membrane</keyword>
<dbReference type="Gene3D" id="1.10.3720.10">
    <property type="entry name" value="MetI-like"/>
    <property type="match status" value="2"/>
</dbReference>
<dbReference type="PROSITE" id="PS50928">
    <property type="entry name" value="ABC_TM1"/>
    <property type="match status" value="2"/>
</dbReference>
<dbReference type="STRING" id="177413.SAMN05660859_3956"/>
<proteinExistence type="inferred from homology"/>
<evidence type="ECO:0000256" key="5">
    <source>
        <dbReference type="ARBA" id="ARBA00022692"/>
    </source>
</evidence>
<protein>
    <submittedName>
        <fullName evidence="10">Spermidine/putrescine transport system permease protein</fullName>
    </submittedName>
</protein>
<feature type="transmembrane region" description="Helical" evidence="8">
    <location>
        <begin position="413"/>
        <end position="434"/>
    </location>
</feature>
<gene>
    <name evidence="10" type="ORF">SAMN05660859_3956</name>
</gene>
<sequence length="578" mass="62383">MADIASDMPLAPARSLRFHRISVLGWPVYAWFIALVLVPNLLLIGTSFLRTSNGFIVFDPSFASYLRLWKSSSFQFLLVKTLATSFGAAAIGCLIAYPMAYYAARVVQKNRSVLVLLVIIPLWISLLMRVFAWRMILGQNGILNSALVGSGLLDQPSEAFLYTGFSVLLTYTYISIPFCFIAIFTGLEKIPHALIEASQDSGASSWQTFRHVVWPLSRPSVAIGFSLAFLMTVGDYVTPSMVGGIDGTMIGMVIASQFGIANNWPYGAAIAVCLMVSVGVVLALVMWAGQTRGVLTGDEGARPPAATHRLTSGKRLLRAGGRVLFALPYLFLYAPLAIMVLMSFNDSTVQAFPLSGATLRWYAELAGDQPMLAAVQRSLIVGFLVVLVSGVAATGFAFALHYGRVRRARFFEFALAVPVAIPGVVLGIVMVLATQLAQIPSGVGRIVIGQASFVMPVMLMIILARLRRLDGALLEASMDSGANHWQSFVHVLFPSIRGAIIGGALLGFTLSADDVMVTLFLAGTSPTLPIWVWNQMRFGFTPSVNAIFTLVGVGSLLAILVCNRLIFHAQTRGRGEEA</sequence>
<evidence type="ECO:0000313" key="10">
    <source>
        <dbReference type="EMBL" id="SCW93460.1"/>
    </source>
</evidence>
<comment type="subcellular location">
    <subcellularLocation>
        <location evidence="1 8">Cell membrane</location>
        <topology evidence="1 8">Multi-pass membrane protein</topology>
    </subcellularLocation>
</comment>
<keyword evidence="5 8" id="KW-0812">Transmembrane</keyword>
<feature type="transmembrane region" description="Helical" evidence="8">
    <location>
        <begin position="379"/>
        <end position="401"/>
    </location>
</feature>
<keyword evidence="3 8" id="KW-0813">Transport</keyword>
<keyword evidence="11" id="KW-1185">Reference proteome</keyword>
<dbReference type="GO" id="GO:0005886">
    <property type="term" value="C:plasma membrane"/>
    <property type="evidence" value="ECO:0007669"/>
    <property type="project" value="UniProtKB-SubCell"/>
</dbReference>
<evidence type="ECO:0000256" key="3">
    <source>
        <dbReference type="ARBA" id="ARBA00022448"/>
    </source>
</evidence>
<feature type="transmembrane region" description="Helical" evidence="8">
    <location>
        <begin position="159"/>
        <end position="184"/>
    </location>
</feature>
<evidence type="ECO:0000256" key="7">
    <source>
        <dbReference type="ARBA" id="ARBA00023136"/>
    </source>
</evidence>
<dbReference type="GO" id="GO:0055085">
    <property type="term" value="P:transmembrane transport"/>
    <property type="evidence" value="ECO:0007669"/>
    <property type="project" value="InterPro"/>
</dbReference>
<feature type="transmembrane region" description="Helical" evidence="8">
    <location>
        <begin position="546"/>
        <end position="567"/>
    </location>
</feature>
<feature type="transmembrane region" description="Helical" evidence="8">
    <location>
        <begin position="446"/>
        <end position="466"/>
    </location>
</feature>
<organism evidence="10 11">
    <name type="scientific">Ancylobacter rudongensis</name>
    <dbReference type="NCBI Taxonomy" id="177413"/>
    <lineage>
        <taxon>Bacteria</taxon>
        <taxon>Pseudomonadati</taxon>
        <taxon>Pseudomonadota</taxon>
        <taxon>Alphaproteobacteria</taxon>
        <taxon>Hyphomicrobiales</taxon>
        <taxon>Xanthobacteraceae</taxon>
        <taxon>Ancylobacter</taxon>
    </lineage>
</organism>
<dbReference type="Pfam" id="PF00528">
    <property type="entry name" value="BPD_transp_1"/>
    <property type="match status" value="2"/>
</dbReference>
<feature type="domain" description="ABC transmembrane type-1" evidence="9">
    <location>
        <begin position="375"/>
        <end position="566"/>
    </location>
</feature>
<comment type="similarity">
    <text evidence="2">Belongs to the binding-protein-dependent transport system permease family. CysTW subfamily.</text>
</comment>
<keyword evidence="6 8" id="KW-1133">Transmembrane helix</keyword>
<evidence type="ECO:0000313" key="11">
    <source>
        <dbReference type="Proteomes" id="UP000198889"/>
    </source>
</evidence>
<feature type="domain" description="ABC transmembrane type-1" evidence="9">
    <location>
        <begin position="78"/>
        <end position="285"/>
    </location>
</feature>
<dbReference type="RefSeq" id="WP_091443257.1">
    <property type="nucleotide sequence ID" value="NZ_FMTP01000008.1"/>
</dbReference>
<evidence type="ECO:0000256" key="1">
    <source>
        <dbReference type="ARBA" id="ARBA00004651"/>
    </source>
</evidence>
<feature type="transmembrane region" description="Helical" evidence="8">
    <location>
        <begin position="112"/>
        <end position="132"/>
    </location>
</feature>
<evidence type="ECO:0000256" key="8">
    <source>
        <dbReference type="RuleBase" id="RU363032"/>
    </source>
</evidence>
<feature type="transmembrane region" description="Helical" evidence="8">
    <location>
        <begin position="266"/>
        <end position="287"/>
    </location>
</feature>
<reference evidence="11" key="1">
    <citation type="submission" date="2016-10" db="EMBL/GenBank/DDBJ databases">
        <authorList>
            <person name="Varghese N."/>
            <person name="Submissions S."/>
        </authorList>
    </citation>
    <scope>NUCLEOTIDE SEQUENCE [LARGE SCALE GENOMIC DNA]</scope>
    <source>
        <strain evidence="11">CGMCC 1.1761</strain>
    </source>
</reference>
<evidence type="ECO:0000256" key="2">
    <source>
        <dbReference type="ARBA" id="ARBA00007069"/>
    </source>
</evidence>
<feature type="transmembrane region" description="Helical" evidence="8">
    <location>
        <begin position="487"/>
        <end position="509"/>
    </location>
</feature>
<dbReference type="EMBL" id="FMTP01000008">
    <property type="protein sequence ID" value="SCW93460.1"/>
    <property type="molecule type" value="Genomic_DNA"/>
</dbReference>
<dbReference type="CDD" id="cd06261">
    <property type="entry name" value="TM_PBP2"/>
    <property type="match status" value="2"/>
</dbReference>
<evidence type="ECO:0000259" key="9">
    <source>
        <dbReference type="PROSITE" id="PS50928"/>
    </source>
</evidence>
<name>A0A1G4UIH9_9HYPH</name>
<feature type="transmembrane region" description="Helical" evidence="8">
    <location>
        <begin position="216"/>
        <end position="234"/>
    </location>
</feature>
<keyword evidence="7 8" id="KW-0472">Membrane</keyword>
<feature type="transmembrane region" description="Helical" evidence="8">
    <location>
        <begin position="77"/>
        <end position="100"/>
    </location>
</feature>
<dbReference type="InterPro" id="IPR035906">
    <property type="entry name" value="MetI-like_sf"/>
</dbReference>
<accession>A0A1G4UIH9</accession>
<dbReference type="Proteomes" id="UP000198889">
    <property type="component" value="Unassembled WGS sequence"/>
</dbReference>
<dbReference type="AlphaFoldDB" id="A0A1G4UIH9"/>